<evidence type="ECO:0000256" key="4">
    <source>
        <dbReference type="ARBA" id="ARBA00023088"/>
    </source>
</evidence>
<evidence type="ECO:0000256" key="6">
    <source>
        <dbReference type="SAM" id="Phobius"/>
    </source>
</evidence>
<comment type="caution">
    <text evidence="8">The sequence shown here is derived from an EMBL/GenBank/DDBJ whole genome shotgun (WGS) entry which is preliminary data.</text>
</comment>
<dbReference type="NCBIfam" id="TIGR01167">
    <property type="entry name" value="LPXTG_anchor"/>
    <property type="match status" value="1"/>
</dbReference>
<dbReference type="InterPro" id="IPR019931">
    <property type="entry name" value="LPXTG_anchor"/>
</dbReference>
<feature type="region of interest" description="Disordered" evidence="5">
    <location>
        <begin position="56"/>
        <end position="77"/>
    </location>
</feature>
<keyword evidence="1" id="KW-0134">Cell wall</keyword>
<feature type="region of interest" description="Disordered" evidence="5">
    <location>
        <begin position="1289"/>
        <end position="1333"/>
    </location>
</feature>
<evidence type="ECO:0000256" key="1">
    <source>
        <dbReference type="ARBA" id="ARBA00022512"/>
    </source>
</evidence>
<evidence type="ECO:0000256" key="2">
    <source>
        <dbReference type="ARBA" id="ARBA00022525"/>
    </source>
</evidence>
<feature type="region of interest" description="Disordered" evidence="5">
    <location>
        <begin position="89"/>
        <end position="164"/>
    </location>
</feature>
<feature type="compositionally biased region" description="Polar residues" evidence="5">
    <location>
        <begin position="1306"/>
        <end position="1316"/>
    </location>
</feature>
<dbReference type="Pfam" id="PF19258">
    <property type="entry name" value="KxYKxGKxW_sig"/>
    <property type="match status" value="1"/>
</dbReference>
<dbReference type="PANTHER" id="PTHR21698">
    <property type="entry name" value="PROTEIN (PUTATIVE)-RELATED"/>
    <property type="match status" value="1"/>
</dbReference>
<dbReference type="Proteomes" id="UP001080333">
    <property type="component" value="Unassembled WGS sequence"/>
</dbReference>
<keyword evidence="6" id="KW-1133">Transmembrane helix</keyword>
<proteinExistence type="predicted"/>
<accession>A0A9X3EGD3</accession>
<evidence type="ECO:0000256" key="5">
    <source>
        <dbReference type="SAM" id="MobiDB-lite"/>
    </source>
</evidence>
<dbReference type="EMBL" id="QVOQ01000005">
    <property type="protein sequence ID" value="MCX7578355.1"/>
    <property type="molecule type" value="Genomic_DNA"/>
</dbReference>
<organism evidence="8 9">
    <name type="scientific">Leuconostoc falkenbergense</name>
    <dbReference type="NCBI Taxonomy" id="2766470"/>
    <lineage>
        <taxon>Bacteria</taxon>
        <taxon>Bacillati</taxon>
        <taxon>Bacillota</taxon>
        <taxon>Bacilli</taxon>
        <taxon>Lactobacillales</taxon>
        <taxon>Lactobacillaceae</taxon>
        <taxon>Leuconostoc</taxon>
    </lineage>
</organism>
<keyword evidence="6" id="KW-0472">Membrane</keyword>
<protein>
    <submittedName>
        <fullName evidence="8">LPXTG cell wall anchor domain-containing protein</fullName>
    </submittedName>
</protein>
<dbReference type="Pfam" id="PF00746">
    <property type="entry name" value="Gram_pos_anchor"/>
    <property type="match status" value="1"/>
</dbReference>
<keyword evidence="6" id="KW-0812">Transmembrane</keyword>
<keyword evidence="4" id="KW-0572">Peptidoglycan-anchor</keyword>
<keyword evidence="2" id="KW-0964">Secreted</keyword>
<feature type="compositionally biased region" description="Polar residues" evidence="5">
    <location>
        <begin position="89"/>
        <end position="112"/>
    </location>
</feature>
<dbReference type="NCBIfam" id="TIGR03715">
    <property type="entry name" value="KxYKxGKxW"/>
    <property type="match status" value="1"/>
</dbReference>
<keyword evidence="3" id="KW-0732">Signal</keyword>
<evidence type="ECO:0000256" key="3">
    <source>
        <dbReference type="ARBA" id="ARBA00022729"/>
    </source>
</evidence>
<reference evidence="8" key="1">
    <citation type="submission" date="2018-08" db="EMBL/GenBank/DDBJ databases">
        <title>Draft genome sequences of Leuconostoc spp. and Weissella spp. with biocontrol potential.</title>
        <authorList>
            <person name="Lo R."/>
            <person name="Ho V.T.T."/>
            <person name="Turner M.S."/>
        </authorList>
    </citation>
    <scope>NUCLEOTIDE SEQUENCE</scope>
    <source>
        <strain evidence="8">156</strain>
    </source>
</reference>
<gene>
    <name evidence="8" type="ORF">D0502_02950</name>
</gene>
<feature type="compositionally biased region" description="Low complexity" evidence="5">
    <location>
        <begin position="113"/>
        <end position="145"/>
    </location>
</feature>
<feature type="transmembrane region" description="Helical" evidence="6">
    <location>
        <begin position="1336"/>
        <end position="1355"/>
    </location>
</feature>
<dbReference type="PANTHER" id="PTHR21698:SF4">
    <property type="entry name" value="PROTEIN (PUTATIVE)-RELATED"/>
    <property type="match status" value="1"/>
</dbReference>
<feature type="domain" description="Gram-positive cocci surface proteins LPxTG" evidence="7">
    <location>
        <begin position="1326"/>
        <end position="1361"/>
    </location>
</feature>
<evidence type="ECO:0000313" key="9">
    <source>
        <dbReference type="Proteomes" id="UP001080333"/>
    </source>
</evidence>
<dbReference type="PROSITE" id="PS50847">
    <property type="entry name" value="GRAM_POS_ANCHORING"/>
    <property type="match status" value="1"/>
</dbReference>
<dbReference type="InterPro" id="IPR022263">
    <property type="entry name" value="KxYKxGKxW"/>
</dbReference>
<evidence type="ECO:0000313" key="8">
    <source>
        <dbReference type="EMBL" id="MCX7578355.1"/>
    </source>
</evidence>
<evidence type="ECO:0000259" key="7">
    <source>
        <dbReference type="PROSITE" id="PS50847"/>
    </source>
</evidence>
<name>A0A9X3EGD3_9LACO</name>
<feature type="compositionally biased region" description="Basic and acidic residues" evidence="5">
    <location>
        <begin position="1317"/>
        <end position="1326"/>
    </location>
</feature>
<feature type="compositionally biased region" description="Basic and acidic residues" evidence="5">
    <location>
        <begin position="1289"/>
        <end position="1299"/>
    </location>
</feature>
<sequence>MGNKNMSKQEHNFTATPTVKFKMYKAKKQWVMAALAFMTGAAIMVDHATVSADTTDEQSVTQVTDNAQQSDISDTNTNSVASHVNVLTSESANAADTSVSTNVQTDSDNSLVDNSQNQTAQNTQQSTNTVSNQDNSSTVSTSTTSEPTKVDSLDDNNLKSQYSDDMKASNLDYVNDVVSSETTVNDLSEVPDGNQSTTRVYYTETQKLNPPKGYISGTLPGSAGSMKAHVEFDPQVDNITMTALTDNGYLNIEDSDGEWVHLDPATFKVQVPTGTLKVNVQKMTADDIQKLITELANNTKISYQGTMYDAEVNADSNGHRFMLFKDSNHNVLKISALTGTNVPSEKNEITVAVDIADSLQVGQQLDMDTMFALGTNLYGNQVSYTTTYTYKTVTSEQIVTGNIVPKDPAGNPVGPETPYGPVAPGTTIDTPYGPVEVPANGGDITVTVATGTPGIAVYEKVAVDVPEHIELPSENEPGIAVYEKVAVDVPEHIELPSENEPGIAVYEKAAVDVPEHVELPAENEPGLAVYEKVAVDVPEAHGSAVDVPEYVVVGNIVPKDPAGNPVGPETPYGPVKPGTTIDTPYGPIEVPTNGGDITVTVATGTPGIAVYEKVAVDVPEHVELPSETEPGIAVYEKVAVDVPEHIELPSETEPGIAVYEKVAVDVPEHVALPAENEPGLVVYEKVAVDVPEAQGSAVDVPEYVVAGNIVPQDEHGNPVGPEIPYGPVKPGTTVDTPYGPVEVPTNGGDVVIQIKTPAVDAPEAQGSAVDVPEYVVAGNIVPKDPAGNPVGPEIPYGPVAPKTPIDTPYGPVVVPETGGDVVVTIKTAVDVPEHVELPAENEPGLAVYEKVAVDIPEHVALPSETEPGIAVYEKVAVDVPEHVELPAENEPGLAVYEKVAVDIPEHVALPAETEPGIAVYEKIAVDVPEHIELPSENEPGIAVYEKTAVDVPEHVELPSENEPGIAVYEKVAVDVPEHVELPAESEPGVAVYEKVAVDIPEHVALPSENEPGIAVYEKVAVDVPEAQGSAVDMPEYVVAGNIVPKDPAGNPVGPEMPYGPVKPGTTIDTPYGPVIVPETGGDVVVTIKTAVDVPEHIELPSETEPGIAVYEKVAVDVPEHVALPAENEPGIAVYEKTAVDVPEYVVAGNIVPQDENGNSVGPKIPYGPLEPNSGIVTPHGIETPGIIINTPYGPVEVPANGGDIVVTVASEVPGIAVYEKTAVDVPEYVVAGNIVPEDENGNPVGPEIPYGPVAPGTTIDTPYGPVIVPDAGGDVAIVVKVEEKKKSPIDDIKENKDNDVMLPVANPSNDGQQINSDHSESTDKQLPKTSASQNNGHVVISGLILTSLLGLLTLLKRKNNN</sequence>